<dbReference type="PANTHER" id="PTHR48043:SF23">
    <property type="entry name" value="UDP-GLUCURONOSYLTRANSFERASE"/>
    <property type="match status" value="1"/>
</dbReference>
<keyword evidence="7 11" id="KW-1133">Transmembrane helix</keyword>
<evidence type="ECO:0000256" key="4">
    <source>
        <dbReference type="ARBA" id="ARBA00022679"/>
    </source>
</evidence>
<dbReference type="InterPro" id="IPR002213">
    <property type="entry name" value="UDP_glucos_trans"/>
</dbReference>
<keyword evidence="5 11" id="KW-0812">Transmembrane</keyword>
<dbReference type="CDD" id="cd03784">
    <property type="entry name" value="GT1_Gtf-like"/>
    <property type="match status" value="1"/>
</dbReference>
<accession>A0A183CYU6</accession>
<evidence type="ECO:0000313" key="14">
    <source>
        <dbReference type="WBParaSite" id="GPUH_0000164101-mRNA-1"/>
    </source>
</evidence>
<feature type="transmembrane region" description="Helical" evidence="11">
    <location>
        <begin position="175"/>
        <end position="203"/>
    </location>
</feature>
<dbReference type="OrthoDB" id="5835829at2759"/>
<dbReference type="Proteomes" id="UP000271098">
    <property type="component" value="Unassembled WGS sequence"/>
</dbReference>
<evidence type="ECO:0000256" key="11">
    <source>
        <dbReference type="RuleBase" id="RU362059"/>
    </source>
</evidence>
<name>A0A183CYU6_9BILA</name>
<keyword evidence="4 10" id="KW-0808">Transferase</keyword>
<dbReference type="Gene3D" id="3.40.50.2000">
    <property type="entry name" value="Glycogen Phosphorylase B"/>
    <property type="match status" value="1"/>
</dbReference>
<sequence>MMPNETKQALLNTFDRFPDVTFIWKYEKEEHHIADGHPNVITDKWLPQTDLLAHPNLVAFLTHGGMNSITETLSRGKPVIVVPVFGDQMHNAVLAERSGFGIMLSVSDFQVEKKLSDAFEQIINDKRFSQKAERLSRMIAKRPNSATEQLIRHVEFAAEFGQIPNFDPYGRKMSFVSYFMLDIIIPFITILMLVLALLCYACYKLCRKLILGREPAGQFRNQLTNEQGSFLQFVKSLKNSLSSCKTITTWDRQHICSVPLNAYKILIFNPRFGKSHVRFMGNIADTLVEAGHEVVCN</sequence>
<dbReference type="InterPro" id="IPR035595">
    <property type="entry name" value="UDP_glycos_trans_CS"/>
</dbReference>
<evidence type="ECO:0000256" key="2">
    <source>
        <dbReference type="ARBA" id="ARBA00009995"/>
    </source>
</evidence>
<keyword evidence="3 10" id="KW-0328">Glycosyltransferase</keyword>
<evidence type="ECO:0000256" key="8">
    <source>
        <dbReference type="ARBA" id="ARBA00023136"/>
    </source>
</evidence>
<dbReference type="Pfam" id="PF00201">
    <property type="entry name" value="UDPGT"/>
    <property type="match status" value="1"/>
</dbReference>
<evidence type="ECO:0000313" key="13">
    <source>
        <dbReference type="Proteomes" id="UP000271098"/>
    </source>
</evidence>
<protein>
    <recommendedName>
        <fullName evidence="11">UDP-glucuronosyltransferase</fullName>
        <ecNumber evidence="11">2.4.1.17</ecNumber>
    </recommendedName>
</protein>
<proteinExistence type="inferred from homology"/>
<keyword evidence="13" id="KW-1185">Reference proteome</keyword>
<dbReference type="WBParaSite" id="GPUH_0000164101-mRNA-1">
    <property type="protein sequence ID" value="GPUH_0000164101-mRNA-1"/>
    <property type="gene ID" value="GPUH_0000164101"/>
</dbReference>
<evidence type="ECO:0000256" key="9">
    <source>
        <dbReference type="ARBA" id="ARBA00047475"/>
    </source>
</evidence>
<evidence type="ECO:0000313" key="12">
    <source>
        <dbReference type="EMBL" id="VDK30594.1"/>
    </source>
</evidence>
<evidence type="ECO:0000256" key="5">
    <source>
        <dbReference type="ARBA" id="ARBA00022692"/>
    </source>
</evidence>
<dbReference type="FunFam" id="3.40.50.2000:FF:000038">
    <property type="entry name" value="UDP-GlucuronosylTransferase"/>
    <property type="match status" value="1"/>
</dbReference>
<gene>
    <name evidence="12" type="ORF">GPUH_LOCUS1637</name>
</gene>
<reference evidence="12 13" key="2">
    <citation type="submission" date="2018-11" db="EMBL/GenBank/DDBJ databases">
        <authorList>
            <consortium name="Pathogen Informatics"/>
        </authorList>
    </citation>
    <scope>NUCLEOTIDE SEQUENCE [LARGE SCALE GENOMIC DNA]</scope>
</reference>
<dbReference type="PANTHER" id="PTHR48043">
    <property type="entry name" value="EG:EG0003.4 PROTEIN-RELATED"/>
    <property type="match status" value="1"/>
</dbReference>
<dbReference type="SUPFAM" id="SSF53756">
    <property type="entry name" value="UDP-Glycosyltransferase/glycogen phosphorylase"/>
    <property type="match status" value="1"/>
</dbReference>
<reference evidence="14" key="1">
    <citation type="submission" date="2016-06" db="UniProtKB">
        <authorList>
            <consortium name="WormBaseParasite"/>
        </authorList>
    </citation>
    <scope>IDENTIFICATION</scope>
</reference>
<keyword evidence="6" id="KW-0732">Signal</keyword>
<dbReference type="GO" id="GO:0015020">
    <property type="term" value="F:glucuronosyltransferase activity"/>
    <property type="evidence" value="ECO:0007669"/>
    <property type="project" value="UniProtKB-EC"/>
</dbReference>
<evidence type="ECO:0000256" key="3">
    <source>
        <dbReference type="ARBA" id="ARBA00022676"/>
    </source>
</evidence>
<organism evidence="14">
    <name type="scientific">Gongylonema pulchrum</name>
    <dbReference type="NCBI Taxonomy" id="637853"/>
    <lineage>
        <taxon>Eukaryota</taxon>
        <taxon>Metazoa</taxon>
        <taxon>Ecdysozoa</taxon>
        <taxon>Nematoda</taxon>
        <taxon>Chromadorea</taxon>
        <taxon>Rhabditida</taxon>
        <taxon>Spirurina</taxon>
        <taxon>Spiruromorpha</taxon>
        <taxon>Spiruroidea</taxon>
        <taxon>Gongylonematidae</taxon>
        <taxon>Gongylonema</taxon>
    </lineage>
</organism>
<keyword evidence="8 11" id="KW-0472">Membrane</keyword>
<evidence type="ECO:0000256" key="6">
    <source>
        <dbReference type="ARBA" id="ARBA00022729"/>
    </source>
</evidence>
<dbReference type="InterPro" id="IPR050271">
    <property type="entry name" value="UDP-glycosyltransferase"/>
</dbReference>
<evidence type="ECO:0000256" key="10">
    <source>
        <dbReference type="RuleBase" id="RU003718"/>
    </source>
</evidence>
<comment type="catalytic activity">
    <reaction evidence="9 11">
        <text>glucuronate acceptor + UDP-alpha-D-glucuronate = acceptor beta-D-glucuronoside + UDP + H(+)</text>
        <dbReference type="Rhea" id="RHEA:21032"/>
        <dbReference type="ChEBI" id="CHEBI:15378"/>
        <dbReference type="ChEBI" id="CHEBI:58052"/>
        <dbReference type="ChEBI" id="CHEBI:58223"/>
        <dbReference type="ChEBI" id="CHEBI:132367"/>
        <dbReference type="ChEBI" id="CHEBI:132368"/>
        <dbReference type="EC" id="2.4.1.17"/>
    </reaction>
</comment>
<dbReference type="AlphaFoldDB" id="A0A183CYU6"/>
<comment type="subcellular location">
    <subcellularLocation>
        <location evidence="1 11">Membrane</location>
        <topology evidence="1 11">Single-pass membrane protein</topology>
    </subcellularLocation>
</comment>
<dbReference type="GO" id="GO:0016020">
    <property type="term" value="C:membrane"/>
    <property type="evidence" value="ECO:0007669"/>
    <property type="project" value="UniProtKB-SubCell"/>
</dbReference>
<evidence type="ECO:0000256" key="7">
    <source>
        <dbReference type="ARBA" id="ARBA00022989"/>
    </source>
</evidence>
<evidence type="ECO:0000256" key="1">
    <source>
        <dbReference type="ARBA" id="ARBA00004167"/>
    </source>
</evidence>
<comment type="similarity">
    <text evidence="2 10">Belongs to the UDP-glycosyltransferase family.</text>
</comment>
<dbReference type="EC" id="2.4.1.17" evidence="11"/>
<dbReference type="EMBL" id="UYRT01002086">
    <property type="protein sequence ID" value="VDK30594.1"/>
    <property type="molecule type" value="Genomic_DNA"/>
</dbReference>
<dbReference type="PROSITE" id="PS00375">
    <property type="entry name" value="UDPGT"/>
    <property type="match status" value="1"/>
</dbReference>